<feature type="compositionally biased region" description="Acidic residues" evidence="1">
    <location>
        <begin position="276"/>
        <end position="320"/>
    </location>
</feature>
<feature type="region of interest" description="Disordered" evidence="1">
    <location>
        <begin position="276"/>
        <end position="390"/>
    </location>
</feature>
<organism evidence="2 3">
    <name type="scientific">Saccharata proteae CBS 121410</name>
    <dbReference type="NCBI Taxonomy" id="1314787"/>
    <lineage>
        <taxon>Eukaryota</taxon>
        <taxon>Fungi</taxon>
        <taxon>Dikarya</taxon>
        <taxon>Ascomycota</taxon>
        <taxon>Pezizomycotina</taxon>
        <taxon>Dothideomycetes</taxon>
        <taxon>Dothideomycetes incertae sedis</taxon>
        <taxon>Botryosphaeriales</taxon>
        <taxon>Saccharataceae</taxon>
        <taxon>Saccharata</taxon>
    </lineage>
</organism>
<feature type="compositionally biased region" description="Basic residues" evidence="1">
    <location>
        <begin position="94"/>
        <end position="103"/>
    </location>
</feature>
<evidence type="ECO:0000256" key="1">
    <source>
        <dbReference type="SAM" id="MobiDB-lite"/>
    </source>
</evidence>
<feature type="compositionally biased region" description="Basic and acidic residues" evidence="1">
    <location>
        <begin position="70"/>
        <end position="79"/>
    </location>
</feature>
<accession>A0A9P4HU23</accession>
<comment type="caution">
    <text evidence="2">The sequence shown here is derived from an EMBL/GenBank/DDBJ whole genome shotgun (WGS) entry which is preliminary data.</text>
</comment>
<sequence length="390" mass="43465">MPLATTSPKSLRKTRSLGGMWNSFLQNHPSDKGTDEVSPAARVKEPTQTDSGRTSPPLRQKLLMKRSGHLVRDMVRDINNESPKPSESNITIPKRQHRPRPRPRPTTGSPPERHTKTLEQAVANLELPPRNRMGQRQAWIQHREAWLDDHPADGLAETETIKLDGPPPKFALMVPKSSSPDINLSDVAISATQGKIVQPQARALDKKGCAECIWGIKHCATHGDNPTASPRVLESTTPPDSPSTFYGSPPDSLTSCHDCFWGEITCPKHRIYAAEMEDDNDEEDEEEYEDDEEDDEEDNEEDDEDDEDDDENDEDDDDEQSSTPPAITLPALTNLEHQNNSQAKSSSRAHGDIKLLGPNATTTTQKPKTLYPMQKNLNFLSSPPINNRQP</sequence>
<dbReference type="Proteomes" id="UP000799776">
    <property type="component" value="Unassembled WGS sequence"/>
</dbReference>
<dbReference type="PANTHER" id="PTHR35711:SF1">
    <property type="entry name" value="ECTODERMAL, ISOFORM F"/>
    <property type="match status" value="1"/>
</dbReference>
<feature type="compositionally biased region" description="Polar residues" evidence="1">
    <location>
        <begin position="375"/>
        <end position="390"/>
    </location>
</feature>
<evidence type="ECO:0000313" key="3">
    <source>
        <dbReference type="Proteomes" id="UP000799776"/>
    </source>
</evidence>
<proteinExistence type="predicted"/>
<keyword evidence="3" id="KW-1185">Reference proteome</keyword>
<dbReference type="SUPFAM" id="SSF48371">
    <property type="entry name" value="ARM repeat"/>
    <property type="match status" value="1"/>
</dbReference>
<dbReference type="EMBL" id="ML978729">
    <property type="protein sequence ID" value="KAF2085611.1"/>
    <property type="molecule type" value="Genomic_DNA"/>
</dbReference>
<dbReference type="PANTHER" id="PTHR35711">
    <property type="entry name" value="EXPRESSED PROTEIN"/>
    <property type="match status" value="1"/>
</dbReference>
<name>A0A9P4HU23_9PEZI</name>
<feature type="region of interest" description="Disordered" evidence="1">
    <location>
        <begin position="1"/>
        <end position="115"/>
    </location>
</feature>
<reference evidence="2" key="1">
    <citation type="journal article" date="2020" name="Stud. Mycol.">
        <title>101 Dothideomycetes genomes: a test case for predicting lifestyles and emergence of pathogens.</title>
        <authorList>
            <person name="Haridas S."/>
            <person name="Albert R."/>
            <person name="Binder M."/>
            <person name="Bloem J."/>
            <person name="Labutti K."/>
            <person name="Salamov A."/>
            <person name="Andreopoulos B."/>
            <person name="Baker S."/>
            <person name="Barry K."/>
            <person name="Bills G."/>
            <person name="Bluhm B."/>
            <person name="Cannon C."/>
            <person name="Castanera R."/>
            <person name="Culley D."/>
            <person name="Daum C."/>
            <person name="Ezra D."/>
            <person name="Gonzalez J."/>
            <person name="Henrissat B."/>
            <person name="Kuo A."/>
            <person name="Liang C."/>
            <person name="Lipzen A."/>
            <person name="Lutzoni F."/>
            <person name="Magnuson J."/>
            <person name="Mondo S."/>
            <person name="Nolan M."/>
            <person name="Ohm R."/>
            <person name="Pangilinan J."/>
            <person name="Park H.-J."/>
            <person name="Ramirez L."/>
            <person name="Alfaro M."/>
            <person name="Sun H."/>
            <person name="Tritt A."/>
            <person name="Yoshinaga Y."/>
            <person name="Zwiers L.-H."/>
            <person name="Turgeon B."/>
            <person name="Goodwin S."/>
            <person name="Spatafora J."/>
            <person name="Crous P."/>
            <person name="Grigoriev I."/>
        </authorList>
    </citation>
    <scope>NUCLEOTIDE SEQUENCE</scope>
    <source>
        <strain evidence="2">CBS 121410</strain>
    </source>
</reference>
<feature type="compositionally biased region" description="Polar residues" evidence="1">
    <location>
        <begin position="80"/>
        <end position="91"/>
    </location>
</feature>
<dbReference type="AlphaFoldDB" id="A0A9P4HU23"/>
<protein>
    <submittedName>
        <fullName evidence="2">Uncharacterized protein</fullName>
    </submittedName>
</protein>
<feature type="compositionally biased region" description="Polar residues" evidence="1">
    <location>
        <begin position="224"/>
        <end position="249"/>
    </location>
</feature>
<feature type="compositionally biased region" description="Polar residues" evidence="1">
    <location>
        <begin position="335"/>
        <end position="348"/>
    </location>
</feature>
<evidence type="ECO:0000313" key="2">
    <source>
        <dbReference type="EMBL" id="KAF2085611.1"/>
    </source>
</evidence>
<dbReference type="InterPro" id="IPR016024">
    <property type="entry name" value="ARM-type_fold"/>
</dbReference>
<gene>
    <name evidence="2" type="ORF">K490DRAFT_58506</name>
</gene>
<feature type="region of interest" description="Disordered" evidence="1">
    <location>
        <begin position="223"/>
        <end position="249"/>
    </location>
</feature>